<keyword evidence="3 5" id="KW-1133">Transmembrane helix</keyword>
<evidence type="ECO:0000256" key="3">
    <source>
        <dbReference type="ARBA" id="ARBA00022989"/>
    </source>
</evidence>
<feature type="transmembrane region" description="Helical" evidence="5">
    <location>
        <begin position="278"/>
        <end position="300"/>
    </location>
</feature>
<feature type="transmembrane region" description="Helical" evidence="5">
    <location>
        <begin position="95"/>
        <end position="120"/>
    </location>
</feature>
<feature type="transmembrane region" description="Helical" evidence="5">
    <location>
        <begin position="248"/>
        <end position="266"/>
    </location>
</feature>
<feature type="transmembrane region" description="Helical" evidence="5">
    <location>
        <begin position="192"/>
        <end position="211"/>
    </location>
</feature>
<feature type="transmembrane region" description="Helical" evidence="5">
    <location>
        <begin position="28"/>
        <end position="51"/>
    </location>
</feature>
<feature type="transmembrane region" description="Helical" evidence="5">
    <location>
        <begin position="217"/>
        <end position="236"/>
    </location>
</feature>
<reference evidence="6 7" key="1">
    <citation type="submission" date="2019-07" db="EMBL/GenBank/DDBJ databases">
        <authorList>
            <person name="Grouzdev D.S."/>
        </authorList>
    </citation>
    <scope>NUCLEOTIDE SEQUENCE [LARGE SCALE GENOMIC DNA]</scope>
    <source>
        <strain evidence="6 7">3C</strain>
    </source>
</reference>
<evidence type="ECO:0000313" key="7">
    <source>
        <dbReference type="Proteomes" id="UP000315321"/>
    </source>
</evidence>
<evidence type="ECO:0000256" key="4">
    <source>
        <dbReference type="ARBA" id="ARBA00023136"/>
    </source>
</evidence>
<dbReference type="PANTHER" id="PTHR37955">
    <property type="entry name" value="TELLURITE RESISTANCE PROTEIN TEHA"/>
    <property type="match status" value="1"/>
</dbReference>
<name>A0ABY3DQR0_9HYPH</name>
<evidence type="ECO:0000313" key="6">
    <source>
        <dbReference type="EMBL" id="TSJ61731.1"/>
    </source>
</evidence>
<evidence type="ECO:0000256" key="1">
    <source>
        <dbReference type="ARBA" id="ARBA00004141"/>
    </source>
</evidence>
<keyword evidence="2 5" id="KW-0812">Transmembrane</keyword>
<accession>A0ABY3DQR0</accession>
<feature type="transmembrane region" description="Helical" evidence="5">
    <location>
        <begin position="132"/>
        <end position="152"/>
    </location>
</feature>
<sequence>MRPMFFGSVLGVGGLANGWRAVSRLWGVSPLVGETLAVAAFVLWLLWAALYAGKWLRYPEDARREIGHPAQGLVAALAPVATLIASMAIGPHVPLLGWSLFACGALGVLAYAAWSVGGLWQGGRNTEAMTPVLYLPTVGGGFVAAMASATFGQPGLGWMFFGMGFFSWISMESVFLTRLFQHGLPAELRTTLGMQLAPGAVACVAYLSLSPGPVDRVALALFGYGCFLALVMLRLMPWLRQQPFGPGAWGYTFGISALPLAALRLIEQGAGMPVEALAVPMFIAANLIIGWIAMRSLVLVGRFLRGTARPTPVAGE</sequence>
<dbReference type="InterPro" id="IPR004695">
    <property type="entry name" value="SLAC1/Mae1/Ssu1/TehA"/>
</dbReference>
<comment type="subcellular location">
    <subcellularLocation>
        <location evidence="1">Membrane</location>
        <topology evidence="1">Multi-pass membrane protein</topology>
    </subcellularLocation>
</comment>
<dbReference type="Proteomes" id="UP000315321">
    <property type="component" value="Unassembled WGS sequence"/>
</dbReference>
<feature type="transmembrane region" description="Helical" evidence="5">
    <location>
        <begin position="72"/>
        <end position="89"/>
    </location>
</feature>
<dbReference type="EMBL" id="VMBP01000004">
    <property type="protein sequence ID" value="TSJ61731.1"/>
    <property type="molecule type" value="Genomic_DNA"/>
</dbReference>
<dbReference type="RefSeq" id="WP_144343727.1">
    <property type="nucleotide sequence ID" value="NZ_VMBP01000004.1"/>
</dbReference>
<organism evidence="6 7">
    <name type="scientific">Ancylobacter moscoviensis</name>
    <dbReference type="NCBI Taxonomy" id="2597768"/>
    <lineage>
        <taxon>Bacteria</taxon>
        <taxon>Pseudomonadati</taxon>
        <taxon>Pseudomonadota</taxon>
        <taxon>Alphaproteobacteria</taxon>
        <taxon>Hyphomicrobiales</taxon>
        <taxon>Xanthobacteraceae</taxon>
        <taxon>Ancylobacter</taxon>
    </lineage>
</organism>
<keyword evidence="4 5" id="KW-0472">Membrane</keyword>
<dbReference type="InterPro" id="IPR052951">
    <property type="entry name" value="Tellurite_res_ion_channel"/>
</dbReference>
<dbReference type="Gene3D" id="1.50.10.150">
    <property type="entry name" value="Voltage-dependent anion channel"/>
    <property type="match status" value="1"/>
</dbReference>
<dbReference type="Pfam" id="PF03595">
    <property type="entry name" value="SLAC1"/>
    <property type="match status" value="1"/>
</dbReference>
<evidence type="ECO:0000256" key="2">
    <source>
        <dbReference type="ARBA" id="ARBA00022692"/>
    </source>
</evidence>
<dbReference type="CDD" id="cd09324">
    <property type="entry name" value="TDT_TehA"/>
    <property type="match status" value="1"/>
</dbReference>
<gene>
    <name evidence="6" type="ORF">FO470_14275</name>
</gene>
<evidence type="ECO:0000256" key="5">
    <source>
        <dbReference type="SAM" id="Phobius"/>
    </source>
</evidence>
<proteinExistence type="predicted"/>
<dbReference type="PANTHER" id="PTHR37955:SF1">
    <property type="entry name" value="DEP DOMAIN-CONTAINING PROTEIN"/>
    <property type="match status" value="1"/>
</dbReference>
<dbReference type="InterPro" id="IPR038665">
    <property type="entry name" value="Voltage-dep_anion_channel_sf"/>
</dbReference>
<dbReference type="InterPro" id="IPR039264">
    <property type="entry name" value="TehA"/>
</dbReference>
<protein>
    <submittedName>
        <fullName evidence="6">TDT family transporter</fullName>
    </submittedName>
</protein>
<comment type="caution">
    <text evidence="6">The sequence shown here is derived from an EMBL/GenBank/DDBJ whole genome shotgun (WGS) entry which is preliminary data.</text>
</comment>
<keyword evidence="7" id="KW-1185">Reference proteome</keyword>
<feature type="transmembrane region" description="Helical" evidence="5">
    <location>
        <begin position="158"/>
        <end position="180"/>
    </location>
</feature>